<name>A0A133ZJ80_9FIRM</name>
<evidence type="ECO:0000256" key="6">
    <source>
        <dbReference type="ARBA" id="ARBA00023141"/>
    </source>
</evidence>
<feature type="coiled-coil region" evidence="12">
    <location>
        <begin position="24"/>
        <end position="51"/>
    </location>
</feature>
<keyword evidence="8" id="KW-0028">Amino-acid biosynthesis</keyword>
<dbReference type="NCBIfam" id="NF003806">
    <property type="entry name" value="PRK05395.1-3"/>
    <property type="match status" value="1"/>
</dbReference>
<dbReference type="NCBIfam" id="NF003805">
    <property type="entry name" value="PRK05395.1-2"/>
    <property type="match status" value="1"/>
</dbReference>
<dbReference type="PANTHER" id="PTHR21272">
    <property type="entry name" value="CATABOLIC 3-DEHYDROQUINASE"/>
    <property type="match status" value="1"/>
</dbReference>
<reference evidence="14" key="1">
    <citation type="submission" date="2016-01" db="EMBL/GenBank/DDBJ databases">
        <authorList>
            <person name="Mitreva M."/>
            <person name="Pepin K.H."/>
            <person name="Mihindukulasuriya K.A."/>
            <person name="Fulton R."/>
            <person name="Fronick C."/>
            <person name="O'Laughlin M."/>
            <person name="Miner T."/>
            <person name="Herter B."/>
            <person name="Rosa B.A."/>
            <person name="Cordes M."/>
            <person name="Tomlinson C."/>
            <person name="Wollam A."/>
            <person name="Palsikar V.B."/>
            <person name="Mardis E.R."/>
            <person name="Wilson R.K."/>
        </authorList>
    </citation>
    <scope>NUCLEOTIDE SEQUENCE [LARGE SCALE GENOMIC DNA]</scope>
    <source>
        <strain evidence="14">DNF00896</strain>
    </source>
</reference>
<feature type="active site" description="Proton donor" evidence="8 9">
    <location>
        <position position="100"/>
    </location>
</feature>
<proteinExistence type="inferred from homology"/>
<dbReference type="InterPro" id="IPR001874">
    <property type="entry name" value="DHquinase_II"/>
</dbReference>
<keyword evidence="12" id="KW-0175">Coiled coil</keyword>
<dbReference type="STRING" id="467210.HMPREF1866_02048"/>
<dbReference type="EMBL" id="LSDA01000111">
    <property type="protein sequence ID" value="KXB55508.1"/>
    <property type="molecule type" value="Genomic_DNA"/>
</dbReference>
<evidence type="ECO:0000256" key="2">
    <source>
        <dbReference type="ARBA" id="ARBA00004902"/>
    </source>
</evidence>
<keyword evidence="6 8" id="KW-0057">Aromatic amino acid biosynthesis</keyword>
<feature type="site" description="Transition state stabilizer" evidence="8 11">
    <location>
        <position position="17"/>
    </location>
</feature>
<dbReference type="GO" id="GO:0008652">
    <property type="term" value="P:amino acid biosynthetic process"/>
    <property type="evidence" value="ECO:0007669"/>
    <property type="project" value="UniProtKB-KW"/>
</dbReference>
<dbReference type="PIRSF" id="PIRSF001399">
    <property type="entry name" value="DHquinase_II"/>
    <property type="match status" value="1"/>
</dbReference>
<evidence type="ECO:0000256" key="8">
    <source>
        <dbReference type="HAMAP-Rule" id="MF_00169"/>
    </source>
</evidence>
<dbReference type="PANTHER" id="PTHR21272:SF3">
    <property type="entry name" value="CATABOLIC 3-DEHYDROQUINASE"/>
    <property type="match status" value="1"/>
</dbReference>
<dbReference type="GO" id="GO:0003855">
    <property type="term" value="F:3-dehydroquinate dehydratase activity"/>
    <property type="evidence" value="ECO:0007669"/>
    <property type="project" value="UniProtKB-UniRule"/>
</dbReference>
<evidence type="ECO:0000256" key="3">
    <source>
        <dbReference type="ARBA" id="ARBA00011037"/>
    </source>
</evidence>
<evidence type="ECO:0000313" key="14">
    <source>
        <dbReference type="Proteomes" id="UP000070394"/>
    </source>
</evidence>
<gene>
    <name evidence="8" type="primary">aroQ</name>
    <name evidence="13" type="ORF">HMPREF1866_02048</name>
</gene>
<comment type="similarity">
    <text evidence="3 8">Belongs to the type-II 3-dehydroquinase family.</text>
</comment>
<evidence type="ECO:0000256" key="11">
    <source>
        <dbReference type="PIRSR" id="PIRSR001399-3"/>
    </source>
</evidence>
<feature type="binding site" evidence="8 10">
    <location>
        <begin position="101"/>
        <end position="102"/>
    </location>
    <ligand>
        <name>substrate</name>
    </ligand>
</feature>
<dbReference type="Proteomes" id="UP000070394">
    <property type="component" value="Unassembled WGS sequence"/>
</dbReference>
<evidence type="ECO:0000313" key="13">
    <source>
        <dbReference type="EMBL" id="KXB55508.1"/>
    </source>
</evidence>
<dbReference type="UniPathway" id="UPA00053">
    <property type="reaction ID" value="UER00086"/>
</dbReference>
<dbReference type="CDD" id="cd00466">
    <property type="entry name" value="DHQase_II"/>
    <property type="match status" value="1"/>
</dbReference>
<dbReference type="PATRIC" id="fig|467210.3.peg.2026"/>
<evidence type="ECO:0000256" key="1">
    <source>
        <dbReference type="ARBA" id="ARBA00001864"/>
    </source>
</evidence>
<dbReference type="SUPFAM" id="SSF52304">
    <property type="entry name" value="Type II 3-dehydroquinate dehydratase"/>
    <property type="match status" value="1"/>
</dbReference>
<dbReference type="NCBIfam" id="TIGR01088">
    <property type="entry name" value="aroQ"/>
    <property type="match status" value="1"/>
</dbReference>
<evidence type="ECO:0000256" key="9">
    <source>
        <dbReference type="PIRSR" id="PIRSR001399-1"/>
    </source>
</evidence>
<protein>
    <recommendedName>
        <fullName evidence="5 8">3-dehydroquinate dehydratase</fullName>
        <shortName evidence="8">3-dehydroquinase</shortName>
        <ecNumber evidence="5 8">4.2.1.10</ecNumber>
    </recommendedName>
    <alternativeName>
        <fullName evidence="8">Type II DHQase</fullName>
    </alternativeName>
</protein>
<evidence type="ECO:0000256" key="5">
    <source>
        <dbReference type="ARBA" id="ARBA00012060"/>
    </source>
</evidence>
<evidence type="ECO:0000256" key="12">
    <source>
        <dbReference type="SAM" id="Coils"/>
    </source>
</evidence>
<dbReference type="Pfam" id="PF01220">
    <property type="entry name" value="DHquinase_II"/>
    <property type="match status" value="1"/>
</dbReference>
<sequence length="146" mass="16336">MKILVINGVNMNFLGIRNKEVYGNKDYNYLLKMIEEKAKELKVEVECFQSNHEGAIVDKLQEAYFEDVAGIVINPAAFTHTSVAIRDALESLGCIKVEVHISNISDREDFRHKSLTQPVCNGQIAGLGLDGYTLAMEYIVKNVTGR</sequence>
<dbReference type="OrthoDB" id="9790793at2"/>
<dbReference type="GO" id="GO:0019631">
    <property type="term" value="P:quinate catabolic process"/>
    <property type="evidence" value="ECO:0007669"/>
    <property type="project" value="TreeGrafter"/>
</dbReference>
<comment type="function">
    <text evidence="8">Catalyzes a trans-dehydration via an enolate intermediate.</text>
</comment>
<evidence type="ECO:0000256" key="4">
    <source>
        <dbReference type="ARBA" id="ARBA00011193"/>
    </source>
</evidence>
<dbReference type="AlphaFoldDB" id="A0A133ZJ80"/>
<comment type="catalytic activity">
    <reaction evidence="1 8">
        <text>3-dehydroquinate = 3-dehydroshikimate + H2O</text>
        <dbReference type="Rhea" id="RHEA:21096"/>
        <dbReference type="ChEBI" id="CHEBI:15377"/>
        <dbReference type="ChEBI" id="CHEBI:16630"/>
        <dbReference type="ChEBI" id="CHEBI:32364"/>
        <dbReference type="EC" id="4.2.1.10"/>
    </reaction>
</comment>
<comment type="subunit">
    <text evidence="4 8">Homododecamer.</text>
</comment>
<dbReference type="GO" id="GO:0009073">
    <property type="term" value="P:aromatic amino acid family biosynthetic process"/>
    <property type="evidence" value="ECO:0007669"/>
    <property type="project" value="UniProtKB-KW"/>
</dbReference>
<organism evidence="13 14">
    <name type="scientific">Lachnoanaerobaculum saburreum</name>
    <dbReference type="NCBI Taxonomy" id="467210"/>
    <lineage>
        <taxon>Bacteria</taxon>
        <taxon>Bacillati</taxon>
        <taxon>Bacillota</taxon>
        <taxon>Clostridia</taxon>
        <taxon>Lachnospirales</taxon>
        <taxon>Lachnospiraceae</taxon>
        <taxon>Lachnoanaerobaculum</taxon>
    </lineage>
</organism>
<keyword evidence="7 8" id="KW-0456">Lyase</keyword>
<feature type="binding site" evidence="8 10">
    <location>
        <position position="87"/>
    </location>
    <ligand>
        <name>substrate</name>
    </ligand>
</feature>
<accession>A0A133ZJ80</accession>
<feature type="active site" description="Proton acceptor" evidence="8 9">
    <location>
        <position position="22"/>
    </location>
</feature>
<dbReference type="RefSeq" id="WP_060931700.1">
    <property type="nucleotide sequence ID" value="NZ_KQ959840.1"/>
</dbReference>
<dbReference type="HAMAP" id="MF_00169">
    <property type="entry name" value="AroQ"/>
    <property type="match status" value="1"/>
</dbReference>
<feature type="binding site" evidence="8 10">
    <location>
        <position position="111"/>
    </location>
    <ligand>
        <name>substrate</name>
    </ligand>
</feature>
<comment type="caution">
    <text evidence="13">The sequence shown here is derived from an EMBL/GenBank/DDBJ whole genome shotgun (WGS) entry which is preliminary data.</text>
</comment>
<feature type="binding site" evidence="8 10">
    <location>
        <position position="74"/>
    </location>
    <ligand>
        <name>substrate</name>
    </ligand>
</feature>
<feature type="binding site" evidence="8 10">
    <location>
        <position position="80"/>
    </location>
    <ligand>
        <name>substrate</name>
    </ligand>
</feature>
<dbReference type="InterPro" id="IPR036441">
    <property type="entry name" value="DHquinase_II_sf"/>
</dbReference>
<dbReference type="NCBIfam" id="NF003807">
    <property type="entry name" value="PRK05395.1-4"/>
    <property type="match status" value="1"/>
</dbReference>
<dbReference type="GO" id="GO:0009423">
    <property type="term" value="P:chorismate biosynthetic process"/>
    <property type="evidence" value="ECO:0007669"/>
    <property type="project" value="UniProtKB-UniRule"/>
</dbReference>
<evidence type="ECO:0000256" key="10">
    <source>
        <dbReference type="PIRSR" id="PIRSR001399-2"/>
    </source>
</evidence>
<evidence type="ECO:0000256" key="7">
    <source>
        <dbReference type="ARBA" id="ARBA00023239"/>
    </source>
</evidence>
<comment type="pathway">
    <text evidence="2 8">Metabolic intermediate biosynthesis; chorismate biosynthesis; chorismate from D-erythrose 4-phosphate and phosphoenolpyruvate: step 3/7.</text>
</comment>
<dbReference type="Gene3D" id="3.40.50.9100">
    <property type="entry name" value="Dehydroquinase, class II"/>
    <property type="match status" value="1"/>
</dbReference>
<keyword evidence="14" id="KW-1185">Reference proteome</keyword>
<dbReference type="EC" id="4.2.1.10" evidence="5 8"/>